<dbReference type="Pfam" id="PF13561">
    <property type="entry name" value="adh_short_C2"/>
    <property type="match status" value="1"/>
</dbReference>
<keyword evidence="4" id="KW-1185">Reference proteome</keyword>
<reference evidence="3 4" key="1">
    <citation type="submission" date="2024-07" db="EMBL/GenBank/DDBJ databases">
        <title>Draft sequence of the Neodothiora populina.</title>
        <authorList>
            <person name="Drown D.D."/>
            <person name="Schuette U.S."/>
            <person name="Buechlein A.B."/>
            <person name="Rusch D.R."/>
            <person name="Winton L.W."/>
            <person name="Adams G.A."/>
        </authorList>
    </citation>
    <scope>NUCLEOTIDE SEQUENCE [LARGE SCALE GENOMIC DNA]</scope>
    <source>
        <strain evidence="3 4">CPC 39397</strain>
    </source>
</reference>
<protein>
    <recommendedName>
        <fullName evidence="5">Short-chain dehydrogenase</fullName>
    </recommendedName>
</protein>
<dbReference type="InterPro" id="IPR002347">
    <property type="entry name" value="SDR_fam"/>
</dbReference>
<dbReference type="InterPro" id="IPR036291">
    <property type="entry name" value="NAD(P)-bd_dom_sf"/>
</dbReference>
<organism evidence="3 4">
    <name type="scientific">Neodothiora populina</name>
    <dbReference type="NCBI Taxonomy" id="2781224"/>
    <lineage>
        <taxon>Eukaryota</taxon>
        <taxon>Fungi</taxon>
        <taxon>Dikarya</taxon>
        <taxon>Ascomycota</taxon>
        <taxon>Pezizomycotina</taxon>
        <taxon>Dothideomycetes</taxon>
        <taxon>Dothideomycetidae</taxon>
        <taxon>Dothideales</taxon>
        <taxon>Dothioraceae</taxon>
        <taxon>Neodothiora</taxon>
    </lineage>
</organism>
<dbReference type="Gene3D" id="3.40.50.720">
    <property type="entry name" value="NAD(P)-binding Rossmann-like Domain"/>
    <property type="match status" value="1"/>
</dbReference>
<name>A0ABR3PKR5_9PEZI</name>
<dbReference type="RefSeq" id="XP_069202598.1">
    <property type="nucleotide sequence ID" value="XM_069344772.1"/>
</dbReference>
<evidence type="ECO:0008006" key="5">
    <source>
        <dbReference type="Google" id="ProtNLM"/>
    </source>
</evidence>
<dbReference type="SUPFAM" id="SSF51735">
    <property type="entry name" value="NAD(P)-binding Rossmann-fold domains"/>
    <property type="match status" value="1"/>
</dbReference>
<dbReference type="CDD" id="cd05233">
    <property type="entry name" value="SDR_c"/>
    <property type="match status" value="1"/>
</dbReference>
<dbReference type="PANTHER" id="PTHR43669:SF4">
    <property type="entry name" value="SHORT-CHAIN DEHYDROGENASE"/>
    <property type="match status" value="1"/>
</dbReference>
<keyword evidence="2" id="KW-0560">Oxidoreductase</keyword>
<proteinExistence type="inferred from homology"/>
<dbReference type="Proteomes" id="UP001562354">
    <property type="component" value="Unassembled WGS sequence"/>
</dbReference>
<dbReference type="EMBL" id="JBFMKM010000004">
    <property type="protein sequence ID" value="KAL1306325.1"/>
    <property type="molecule type" value="Genomic_DNA"/>
</dbReference>
<dbReference type="GeneID" id="95978744"/>
<comment type="caution">
    <text evidence="3">The sequence shown here is derived from an EMBL/GenBank/DDBJ whole genome shotgun (WGS) entry which is preliminary data.</text>
</comment>
<dbReference type="PANTHER" id="PTHR43669">
    <property type="entry name" value="5-KETO-D-GLUCONATE 5-REDUCTASE"/>
    <property type="match status" value="1"/>
</dbReference>
<comment type="similarity">
    <text evidence="1">Belongs to the short-chain dehydrogenases/reductases (SDR) family.</text>
</comment>
<evidence type="ECO:0000313" key="4">
    <source>
        <dbReference type="Proteomes" id="UP001562354"/>
    </source>
</evidence>
<evidence type="ECO:0000256" key="2">
    <source>
        <dbReference type="ARBA" id="ARBA00023002"/>
    </source>
</evidence>
<sequence length="234" mass="24699">MSSSLPVMLILGAGANIGANVAQTFAANGYKVVLTSRTAVKGDDDSAYTHIQGDLSKPDTVADIFARVRTLAGEPSMVVYNAAAAAMTTKEDPFAISLETFQQHLDINTTSVFSAIKETLVSFASPTLPATASRTFIYTGNALNTIQMPALLTLGVGKSASAHLIACAASAYGPKGYKFYYTDERRLDGSVAGQGISGEAHAELYDTLAKAKAQGPWLQTFVKDHGYVDFASKQ</sequence>
<gene>
    <name evidence="3" type="ORF">AAFC00_005044</name>
</gene>
<evidence type="ECO:0000256" key="1">
    <source>
        <dbReference type="ARBA" id="ARBA00006484"/>
    </source>
</evidence>
<accession>A0ABR3PKR5</accession>
<evidence type="ECO:0000313" key="3">
    <source>
        <dbReference type="EMBL" id="KAL1306325.1"/>
    </source>
</evidence>